<keyword evidence="3" id="KW-0547">Nucleotide-binding</keyword>
<evidence type="ECO:0000259" key="5">
    <source>
        <dbReference type="PROSITE" id="PS50893"/>
    </source>
</evidence>
<comment type="similarity">
    <text evidence="1">Belongs to the ABC transporter superfamily.</text>
</comment>
<dbReference type="PANTHER" id="PTHR42734">
    <property type="entry name" value="METAL TRANSPORT SYSTEM ATP-BINDING PROTEIN TM_0124-RELATED"/>
    <property type="match status" value="1"/>
</dbReference>
<dbReference type="OrthoDB" id="9806726at2"/>
<dbReference type="InterPro" id="IPR003439">
    <property type="entry name" value="ABC_transporter-like_ATP-bd"/>
</dbReference>
<dbReference type="PROSITE" id="PS00211">
    <property type="entry name" value="ABC_TRANSPORTER_1"/>
    <property type="match status" value="1"/>
</dbReference>
<evidence type="ECO:0000313" key="6">
    <source>
        <dbReference type="EMBL" id="SHK39609.1"/>
    </source>
</evidence>
<gene>
    <name evidence="6" type="ORF">SAMN02744037_02249</name>
</gene>
<name>A0A1M6S4L6_9FIRM</name>
<dbReference type="STRING" id="1123349.SAMN02744037_02249"/>
<dbReference type="InterPro" id="IPR050153">
    <property type="entry name" value="Metal_Ion_Import_ABC"/>
</dbReference>
<accession>A0A1M6S4L6</accession>
<evidence type="ECO:0000256" key="2">
    <source>
        <dbReference type="ARBA" id="ARBA00022448"/>
    </source>
</evidence>
<reference evidence="7" key="1">
    <citation type="submission" date="2016-11" db="EMBL/GenBank/DDBJ databases">
        <authorList>
            <person name="Varghese N."/>
            <person name="Submissions S."/>
        </authorList>
    </citation>
    <scope>NUCLEOTIDE SEQUENCE [LARGE SCALE GENOMIC DNA]</scope>
    <source>
        <strain evidence="7">DSM 15518</strain>
    </source>
</reference>
<dbReference type="EMBL" id="FRAE01000066">
    <property type="protein sequence ID" value="SHK39609.1"/>
    <property type="molecule type" value="Genomic_DNA"/>
</dbReference>
<dbReference type="SUPFAM" id="SSF52540">
    <property type="entry name" value="P-loop containing nucleoside triphosphate hydrolases"/>
    <property type="match status" value="1"/>
</dbReference>
<dbReference type="InterPro" id="IPR017871">
    <property type="entry name" value="ABC_transporter-like_CS"/>
</dbReference>
<dbReference type="Proteomes" id="UP000242497">
    <property type="component" value="Unassembled WGS sequence"/>
</dbReference>
<evidence type="ECO:0000256" key="4">
    <source>
        <dbReference type="ARBA" id="ARBA00022840"/>
    </source>
</evidence>
<dbReference type="CDD" id="cd03235">
    <property type="entry name" value="ABC_Metallic_Cations"/>
    <property type="match status" value="1"/>
</dbReference>
<dbReference type="GO" id="GO:0016887">
    <property type="term" value="F:ATP hydrolysis activity"/>
    <property type="evidence" value="ECO:0007669"/>
    <property type="project" value="InterPro"/>
</dbReference>
<dbReference type="GO" id="GO:0005524">
    <property type="term" value="F:ATP binding"/>
    <property type="evidence" value="ECO:0007669"/>
    <property type="project" value="UniProtKB-KW"/>
</dbReference>
<keyword evidence="4 6" id="KW-0067">ATP-binding</keyword>
<dbReference type="PROSITE" id="PS50893">
    <property type="entry name" value="ABC_TRANSPORTER_2"/>
    <property type="match status" value="1"/>
</dbReference>
<keyword evidence="7" id="KW-1185">Reference proteome</keyword>
<organism evidence="6 7">
    <name type="scientific">Tepidibacter formicigenes DSM 15518</name>
    <dbReference type="NCBI Taxonomy" id="1123349"/>
    <lineage>
        <taxon>Bacteria</taxon>
        <taxon>Bacillati</taxon>
        <taxon>Bacillota</taxon>
        <taxon>Clostridia</taxon>
        <taxon>Peptostreptococcales</taxon>
        <taxon>Peptostreptococcaceae</taxon>
        <taxon>Tepidibacter</taxon>
    </lineage>
</organism>
<dbReference type="RefSeq" id="WP_072890048.1">
    <property type="nucleotide sequence ID" value="NZ_FRAE01000066.1"/>
</dbReference>
<dbReference type="InterPro" id="IPR003593">
    <property type="entry name" value="AAA+_ATPase"/>
</dbReference>
<dbReference type="SMART" id="SM00382">
    <property type="entry name" value="AAA"/>
    <property type="match status" value="1"/>
</dbReference>
<dbReference type="FunFam" id="3.40.50.300:FF:000134">
    <property type="entry name" value="Iron-enterobactin ABC transporter ATP-binding protein"/>
    <property type="match status" value="1"/>
</dbReference>
<dbReference type="Pfam" id="PF00005">
    <property type="entry name" value="ABC_tran"/>
    <property type="match status" value="1"/>
</dbReference>
<proteinExistence type="inferred from homology"/>
<dbReference type="AlphaFoldDB" id="A0A1M6S4L6"/>
<dbReference type="Gene3D" id="3.40.50.300">
    <property type="entry name" value="P-loop containing nucleotide triphosphate hydrolases"/>
    <property type="match status" value="1"/>
</dbReference>
<evidence type="ECO:0000313" key="7">
    <source>
        <dbReference type="Proteomes" id="UP000242497"/>
    </source>
</evidence>
<protein>
    <submittedName>
        <fullName evidence="6">Zinc transport system ATP-binding protein</fullName>
    </submittedName>
</protein>
<dbReference type="PANTHER" id="PTHR42734:SF17">
    <property type="entry name" value="METAL TRANSPORT SYSTEM ATP-BINDING PROTEIN TM_0124-RELATED"/>
    <property type="match status" value="1"/>
</dbReference>
<dbReference type="InterPro" id="IPR027417">
    <property type="entry name" value="P-loop_NTPase"/>
</dbReference>
<feature type="domain" description="ABC transporter" evidence="5">
    <location>
        <begin position="4"/>
        <end position="230"/>
    </location>
</feature>
<keyword evidence="2" id="KW-0813">Transport</keyword>
<evidence type="ECO:0000256" key="3">
    <source>
        <dbReference type="ARBA" id="ARBA00022741"/>
    </source>
</evidence>
<evidence type="ECO:0000256" key="1">
    <source>
        <dbReference type="ARBA" id="ARBA00005417"/>
    </source>
</evidence>
<sequence>MYDIEVKDLSVYYGSVCALKNVNLKVKNKEFLGIIGPNGGGKTTLLKVLLGLVKPTNGSIFIKRDNTVGYVPQFTFFDRDFPINVMDVILMGKLPKKFKLFHRYSSQDKKRAEEIMKKLGIIEFKNRQIGQLSGGQLQKVLIARALINDPKILMLDEPTASIDSKTKIEIYEMLKKLNKDKTILIISHDMQDIFSYIDSVIYINKTLQYYNHRNNLKLNKKVFKNETAYTELKER</sequence>